<gene>
    <name evidence="8" type="ORF">Tci_504222</name>
</gene>
<keyword evidence="2" id="KW-0723">Serine/threonine-protein kinase</keyword>
<evidence type="ECO:0000256" key="6">
    <source>
        <dbReference type="ARBA" id="ARBA00022840"/>
    </source>
</evidence>
<name>A0A699IBV6_TANCI</name>
<dbReference type="AlphaFoldDB" id="A0A699IBV6"/>
<dbReference type="InterPro" id="IPR000719">
    <property type="entry name" value="Prot_kinase_dom"/>
</dbReference>
<evidence type="ECO:0000256" key="2">
    <source>
        <dbReference type="ARBA" id="ARBA00022527"/>
    </source>
</evidence>
<dbReference type="GO" id="GO:0005524">
    <property type="term" value="F:ATP binding"/>
    <property type="evidence" value="ECO:0007669"/>
    <property type="project" value="UniProtKB-KW"/>
</dbReference>
<keyword evidence="4" id="KW-0547">Nucleotide-binding</keyword>
<dbReference type="EMBL" id="BKCJ010265262">
    <property type="protein sequence ID" value="GEZ32249.1"/>
    <property type="molecule type" value="Genomic_DNA"/>
</dbReference>
<sequence length="105" mass="11749">MMELCAGGVLFDRIMKKGHFSERKAADLVSTIAGVIEPCHSLGVMHRDIKHKNFLFVDDDEDLPLETIDFGLSVFFRPDLLFCFTITTFQPASHPAARKPQPATV</sequence>
<keyword evidence="3" id="KW-0808">Transferase</keyword>
<dbReference type="Gene3D" id="1.10.510.10">
    <property type="entry name" value="Transferase(Phosphotransferase) domain 1"/>
    <property type="match status" value="1"/>
</dbReference>
<dbReference type="PROSITE" id="PS00108">
    <property type="entry name" value="PROTEIN_KINASE_ST"/>
    <property type="match status" value="1"/>
</dbReference>
<organism evidence="8">
    <name type="scientific">Tanacetum cinerariifolium</name>
    <name type="common">Dalmatian daisy</name>
    <name type="synonym">Chrysanthemum cinerariifolium</name>
    <dbReference type="NCBI Taxonomy" id="118510"/>
    <lineage>
        <taxon>Eukaryota</taxon>
        <taxon>Viridiplantae</taxon>
        <taxon>Streptophyta</taxon>
        <taxon>Embryophyta</taxon>
        <taxon>Tracheophyta</taxon>
        <taxon>Spermatophyta</taxon>
        <taxon>Magnoliopsida</taxon>
        <taxon>eudicotyledons</taxon>
        <taxon>Gunneridae</taxon>
        <taxon>Pentapetalae</taxon>
        <taxon>asterids</taxon>
        <taxon>campanulids</taxon>
        <taxon>Asterales</taxon>
        <taxon>Asteraceae</taxon>
        <taxon>Asteroideae</taxon>
        <taxon>Anthemideae</taxon>
        <taxon>Anthemidinae</taxon>
        <taxon>Tanacetum</taxon>
    </lineage>
</organism>
<evidence type="ECO:0000256" key="4">
    <source>
        <dbReference type="ARBA" id="ARBA00022741"/>
    </source>
</evidence>
<comment type="caution">
    <text evidence="8">The sequence shown here is derived from an EMBL/GenBank/DDBJ whole genome shotgun (WGS) entry which is preliminary data.</text>
</comment>
<reference evidence="8" key="1">
    <citation type="journal article" date="2019" name="Sci. Rep.">
        <title>Draft genome of Tanacetum cinerariifolium, the natural source of mosquito coil.</title>
        <authorList>
            <person name="Yamashiro T."/>
            <person name="Shiraishi A."/>
            <person name="Satake H."/>
            <person name="Nakayama K."/>
        </authorList>
    </citation>
    <scope>NUCLEOTIDE SEQUENCE</scope>
</reference>
<dbReference type="PANTHER" id="PTHR24349">
    <property type="entry name" value="SERINE/THREONINE-PROTEIN KINASE"/>
    <property type="match status" value="1"/>
</dbReference>
<evidence type="ECO:0000256" key="5">
    <source>
        <dbReference type="ARBA" id="ARBA00022777"/>
    </source>
</evidence>
<comment type="similarity">
    <text evidence="1">Belongs to the protein kinase superfamily. CAMK Ser/Thr protein kinase family. CaMK subfamily.</text>
</comment>
<dbReference type="InterPro" id="IPR050205">
    <property type="entry name" value="CDPK_Ser/Thr_kinases"/>
</dbReference>
<dbReference type="InterPro" id="IPR008271">
    <property type="entry name" value="Ser/Thr_kinase_AS"/>
</dbReference>
<protein>
    <submittedName>
        <fullName evidence="8">EF-hand domain pair, serine/threonine-protein kinase Mps1</fullName>
    </submittedName>
</protein>
<evidence type="ECO:0000256" key="1">
    <source>
        <dbReference type="ARBA" id="ARBA00005354"/>
    </source>
</evidence>
<dbReference type="SUPFAM" id="SSF56112">
    <property type="entry name" value="Protein kinase-like (PK-like)"/>
    <property type="match status" value="1"/>
</dbReference>
<keyword evidence="5 8" id="KW-0418">Kinase</keyword>
<accession>A0A699IBV6</accession>
<dbReference type="GO" id="GO:0004674">
    <property type="term" value="F:protein serine/threonine kinase activity"/>
    <property type="evidence" value="ECO:0007669"/>
    <property type="project" value="UniProtKB-KW"/>
</dbReference>
<proteinExistence type="inferred from homology"/>
<dbReference type="Pfam" id="PF00069">
    <property type="entry name" value="Pkinase"/>
    <property type="match status" value="1"/>
</dbReference>
<evidence type="ECO:0000256" key="3">
    <source>
        <dbReference type="ARBA" id="ARBA00022679"/>
    </source>
</evidence>
<keyword evidence="6" id="KW-0067">ATP-binding</keyword>
<dbReference type="PROSITE" id="PS50011">
    <property type="entry name" value="PROTEIN_KINASE_DOM"/>
    <property type="match status" value="1"/>
</dbReference>
<evidence type="ECO:0000313" key="8">
    <source>
        <dbReference type="EMBL" id="GEZ32249.1"/>
    </source>
</evidence>
<dbReference type="InterPro" id="IPR011009">
    <property type="entry name" value="Kinase-like_dom_sf"/>
</dbReference>
<feature type="domain" description="Protein kinase" evidence="7">
    <location>
        <begin position="1"/>
        <end position="105"/>
    </location>
</feature>
<evidence type="ECO:0000259" key="7">
    <source>
        <dbReference type="PROSITE" id="PS50011"/>
    </source>
</evidence>